<dbReference type="Proteomes" id="UP001589890">
    <property type="component" value="Unassembled WGS sequence"/>
</dbReference>
<reference evidence="4 5" key="1">
    <citation type="submission" date="2024-09" db="EMBL/GenBank/DDBJ databases">
        <authorList>
            <person name="Sun Q."/>
            <person name="Mori K."/>
        </authorList>
    </citation>
    <scope>NUCLEOTIDE SEQUENCE [LARGE SCALE GENOMIC DNA]</scope>
    <source>
        <strain evidence="4 5">CGMCC 1.15906</strain>
    </source>
</reference>
<evidence type="ECO:0000313" key="4">
    <source>
        <dbReference type="EMBL" id="MFC0623441.1"/>
    </source>
</evidence>
<evidence type="ECO:0000313" key="5">
    <source>
        <dbReference type="Proteomes" id="UP001589890"/>
    </source>
</evidence>
<gene>
    <name evidence="4" type="ORF">ACFFGN_05165</name>
</gene>
<proteinExistence type="predicted"/>
<dbReference type="RefSeq" id="WP_380044198.1">
    <property type="nucleotide sequence ID" value="NZ_JBHLTC010000005.1"/>
</dbReference>
<dbReference type="SUPFAM" id="SSF48498">
    <property type="entry name" value="Tetracyclin repressor-like, C-terminal domain"/>
    <property type="match status" value="1"/>
</dbReference>
<evidence type="ECO:0000256" key="2">
    <source>
        <dbReference type="ARBA" id="ARBA00023163"/>
    </source>
</evidence>
<feature type="domain" description="Tetracyclin repressor-like C-terminal" evidence="3">
    <location>
        <begin position="2"/>
        <end position="106"/>
    </location>
</feature>
<keyword evidence="1" id="KW-0805">Transcription regulation</keyword>
<dbReference type="EMBL" id="JBHLTC010000005">
    <property type="protein sequence ID" value="MFC0623441.1"/>
    <property type="molecule type" value="Genomic_DNA"/>
</dbReference>
<keyword evidence="5" id="KW-1185">Reference proteome</keyword>
<evidence type="ECO:0000256" key="1">
    <source>
        <dbReference type="ARBA" id="ARBA00023015"/>
    </source>
</evidence>
<organism evidence="4 5">
    <name type="scientific">Kribbella deserti</name>
    <dbReference type="NCBI Taxonomy" id="1926257"/>
    <lineage>
        <taxon>Bacteria</taxon>
        <taxon>Bacillati</taxon>
        <taxon>Actinomycetota</taxon>
        <taxon>Actinomycetes</taxon>
        <taxon>Propionibacteriales</taxon>
        <taxon>Kribbellaceae</taxon>
        <taxon>Kribbella</taxon>
    </lineage>
</organism>
<dbReference type="InterPro" id="IPR036271">
    <property type="entry name" value="Tet_transcr_reg_TetR-rel_C_sf"/>
</dbReference>
<comment type="caution">
    <text evidence="4">The sequence shown here is derived from an EMBL/GenBank/DDBJ whole genome shotgun (WGS) entry which is preliminary data.</text>
</comment>
<dbReference type="Pfam" id="PF16925">
    <property type="entry name" value="TetR_C_13"/>
    <property type="match status" value="1"/>
</dbReference>
<sequence>MPAIRDFFDRLVTVRCTGKFAGWGCLVSNAHLEQPAGEAQAVLDNHQASLRDALQSALTTAGGLGQLGPGLDLSATAEHFTLLAYAINLRSRAGAQPQALRAAINAALAPVSRTP</sequence>
<dbReference type="Gene3D" id="1.10.357.10">
    <property type="entry name" value="Tetracycline Repressor, domain 2"/>
    <property type="match status" value="1"/>
</dbReference>
<evidence type="ECO:0000259" key="3">
    <source>
        <dbReference type="Pfam" id="PF16925"/>
    </source>
</evidence>
<accession>A0ABV6QFN9</accession>
<protein>
    <submittedName>
        <fullName evidence="4">TetR family transcriptional regulator C-terminal domain-containing protein</fullName>
    </submittedName>
</protein>
<keyword evidence="2" id="KW-0804">Transcription</keyword>
<dbReference type="InterPro" id="IPR011075">
    <property type="entry name" value="TetR_C"/>
</dbReference>
<name>A0ABV6QFN9_9ACTN</name>